<dbReference type="Proteomes" id="UP001221142">
    <property type="component" value="Unassembled WGS sequence"/>
</dbReference>
<dbReference type="AlphaFoldDB" id="A0AAD7C133"/>
<keyword evidence="2" id="KW-1185">Reference proteome</keyword>
<organism evidence="1 2">
    <name type="scientific">Roridomyces roridus</name>
    <dbReference type="NCBI Taxonomy" id="1738132"/>
    <lineage>
        <taxon>Eukaryota</taxon>
        <taxon>Fungi</taxon>
        <taxon>Dikarya</taxon>
        <taxon>Basidiomycota</taxon>
        <taxon>Agaricomycotina</taxon>
        <taxon>Agaricomycetes</taxon>
        <taxon>Agaricomycetidae</taxon>
        <taxon>Agaricales</taxon>
        <taxon>Marasmiineae</taxon>
        <taxon>Mycenaceae</taxon>
        <taxon>Roridomyces</taxon>
    </lineage>
</organism>
<comment type="caution">
    <text evidence="1">The sequence shown here is derived from an EMBL/GenBank/DDBJ whole genome shotgun (WGS) entry which is preliminary data.</text>
</comment>
<evidence type="ECO:0000313" key="2">
    <source>
        <dbReference type="Proteomes" id="UP001221142"/>
    </source>
</evidence>
<protein>
    <submittedName>
        <fullName evidence="1">Uncharacterized protein</fullName>
    </submittedName>
</protein>
<dbReference type="EMBL" id="JARKIF010000006">
    <property type="protein sequence ID" value="KAJ7636368.1"/>
    <property type="molecule type" value="Genomic_DNA"/>
</dbReference>
<proteinExistence type="predicted"/>
<evidence type="ECO:0000313" key="1">
    <source>
        <dbReference type="EMBL" id="KAJ7636368.1"/>
    </source>
</evidence>
<sequence>MSLVPLLPPELERQIFELAAYCEPLSVPKFMLVAWRVKQWVENFLYRVLMLRGRHNSYTQTTRPKLSYSHPENEHFSRIKAVPPTILRNSVRHLYVHCIPLDLAATILSSCDAVHDLWIYQGDNTPIVELAGHLRLRRLHCHATELFGKARRFDANGDEIMATHIDFALPIFARLTHLELLGWDGDRPEWAGIATIPRLTHLALAGEFFIHLAVLMLETPEPCGYWCSFPTGTGSTRWRANRMRSF</sequence>
<gene>
    <name evidence="1" type="ORF">FB45DRAFT_906468</name>
</gene>
<reference evidence="1" key="1">
    <citation type="submission" date="2023-03" db="EMBL/GenBank/DDBJ databases">
        <title>Massive genome expansion in bonnet fungi (Mycena s.s.) driven by repeated elements and novel gene families across ecological guilds.</title>
        <authorList>
            <consortium name="Lawrence Berkeley National Laboratory"/>
            <person name="Harder C.B."/>
            <person name="Miyauchi S."/>
            <person name="Viragh M."/>
            <person name="Kuo A."/>
            <person name="Thoen E."/>
            <person name="Andreopoulos B."/>
            <person name="Lu D."/>
            <person name="Skrede I."/>
            <person name="Drula E."/>
            <person name="Henrissat B."/>
            <person name="Morin E."/>
            <person name="Kohler A."/>
            <person name="Barry K."/>
            <person name="LaButti K."/>
            <person name="Morin E."/>
            <person name="Salamov A."/>
            <person name="Lipzen A."/>
            <person name="Mereny Z."/>
            <person name="Hegedus B."/>
            <person name="Baldrian P."/>
            <person name="Stursova M."/>
            <person name="Weitz H."/>
            <person name="Taylor A."/>
            <person name="Grigoriev I.V."/>
            <person name="Nagy L.G."/>
            <person name="Martin F."/>
            <person name="Kauserud H."/>
        </authorList>
    </citation>
    <scope>NUCLEOTIDE SEQUENCE</scope>
    <source>
        <strain evidence="1">9284</strain>
    </source>
</reference>
<accession>A0AAD7C133</accession>
<name>A0AAD7C133_9AGAR</name>